<evidence type="ECO:0000313" key="1">
    <source>
        <dbReference type="EMBL" id="KAA1120132.1"/>
    </source>
</evidence>
<sequence>MHRFQFQERNQRRIFRERISNAIFRERMSPGHPLLPSSRRDLFVRHPNKGFCRCKLALTNLARSGFIELRPVTLITFYRPSQPLQAQSKHSNCSGDILTCRRFNRKKQFPRPRKTPSPLKIPSFSLVGRLHLARRLIRIVWKRSHSQRVRKTIGEAPIQILARNVWGF</sequence>
<comment type="caution">
    <text evidence="1">The sequence shown here is derived from an EMBL/GenBank/DDBJ whole genome shotgun (WGS) entry which is preliminary data.</text>
</comment>
<accession>A0A5B0R3J3</accession>
<proteinExistence type="predicted"/>
<name>A0A5B0R3J3_PUCGR</name>
<evidence type="ECO:0000313" key="2">
    <source>
        <dbReference type="Proteomes" id="UP000324748"/>
    </source>
</evidence>
<dbReference type="AlphaFoldDB" id="A0A5B0R3J3"/>
<dbReference type="EMBL" id="VSWC01000001">
    <property type="protein sequence ID" value="KAA1120132.1"/>
    <property type="molecule type" value="Genomic_DNA"/>
</dbReference>
<dbReference type="Proteomes" id="UP000324748">
    <property type="component" value="Unassembled WGS sequence"/>
</dbReference>
<keyword evidence="2" id="KW-1185">Reference proteome</keyword>
<organism evidence="1 2">
    <name type="scientific">Puccinia graminis f. sp. tritici</name>
    <dbReference type="NCBI Taxonomy" id="56615"/>
    <lineage>
        <taxon>Eukaryota</taxon>
        <taxon>Fungi</taxon>
        <taxon>Dikarya</taxon>
        <taxon>Basidiomycota</taxon>
        <taxon>Pucciniomycotina</taxon>
        <taxon>Pucciniomycetes</taxon>
        <taxon>Pucciniales</taxon>
        <taxon>Pucciniaceae</taxon>
        <taxon>Puccinia</taxon>
    </lineage>
</organism>
<reference evidence="1 2" key="1">
    <citation type="submission" date="2019-05" db="EMBL/GenBank/DDBJ databases">
        <title>Emergence of the Ug99 lineage of the wheat stem rust pathogen through somatic hybridization.</title>
        <authorList>
            <person name="Li F."/>
            <person name="Upadhyaya N.M."/>
            <person name="Sperschneider J."/>
            <person name="Matny O."/>
            <person name="Nguyen-Phuc H."/>
            <person name="Mago R."/>
            <person name="Raley C."/>
            <person name="Miller M.E."/>
            <person name="Silverstein K.A.T."/>
            <person name="Henningsen E."/>
            <person name="Hirsch C.D."/>
            <person name="Visser B."/>
            <person name="Pretorius Z.A."/>
            <person name="Steffenson B.J."/>
            <person name="Schwessinger B."/>
            <person name="Dodds P.N."/>
            <person name="Figueroa M."/>
        </authorList>
    </citation>
    <scope>NUCLEOTIDE SEQUENCE [LARGE SCALE GENOMIC DNA]</scope>
    <source>
        <strain evidence="1">21-0</strain>
    </source>
</reference>
<gene>
    <name evidence="1" type="ORF">PGT21_037187</name>
</gene>
<protein>
    <submittedName>
        <fullName evidence="1">Uncharacterized protein</fullName>
    </submittedName>
</protein>